<dbReference type="InterPro" id="IPR000859">
    <property type="entry name" value="CUB_dom"/>
</dbReference>
<name>A0A6J2SX20_DROHY</name>
<accession>A0A6J2SX20</accession>
<feature type="region of interest" description="Disordered" evidence="3">
    <location>
        <begin position="647"/>
        <end position="674"/>
    </location>
</feature>
<comment type="caution">
    <text evidence="2">Lacks conserved residue(s) required for the propagation of feature annotation.</text>
</comment>
<dbReference type="PANTHER" id="PTHR33236">
    <property type="entry name" value="INTRAFLAGELLAR TRANSPORT PROTEIN 122 FAMILY PROTEIN-RELATED"/>
    <property type="match status" value="1"/>
</dbReference>
<proteinExistence type="predicted"/>
<feature type="domain" description="CUB" evidence="4">
    <location>
        <begin position="287"/>
        <end position="367"/>
    </location>
</feature>
<evidence type="ECO:0000259" key="4">
    <source>
        <dbReference type="PROSITE" id="PS01180"/>
    </source>
</evidence>
<reference evidence="6" key="1">
    <citation type="submission" date="2025-08" db="UniProtKB">
        <authorList>
            <consortium name="RefSeq"/>
        </authorList>
    </citation>
    <scope>IDENTIFICATION</scope>
    <source>
        <strain evidence="6">15085-1641.00</strain>
        <tissue evidence="6">Whole body</tissue>
    </source>
</reference>
<dbReference type="InterPro" id="IPR035914">
    <property type="entry name" value="Sperma_CUB_dom_sf"/>
</dbReference>
<evidence type="ECO:0000313" key="5">
    <source>
        <dbReference type="Proteomes" id="UP000504633"/>
    </source>
</evidence>
<dbReference type="Pfam" id="PF26080">
    <property type="entry name" value="CUB_animal"/>
    <property type="match status" value="1"/>
</dbReference>
<evidence type="ECO:0000256" key="2">
    <source>
        <dbReference type="PROSITE-ProRule" id="PRU00059"/>
    </source>
</evidence>
<dbReference type="Gene3D" id="2.60.120.290">
    <property type="entry name" value="Spermadhesin, CUB domain"/>
    <property type="match status" value="1"/>
</dbReference>
<dbReference type="PANTHER" id="PTHR33236:SF4">
    <property type="entry name" value="CUB DOMAIN-CONTAINING PROTEIN"/>
    <property type="match status" value="1"/>
</dbReference>
<dbReference type="InterPro" id="IPR058698">
    <property type="entry name" value="CUB_metazoa"/>
</dbReference>
<dbReference type="AlphaFoldDB" id="A0A6J2SX20"/>
<feature type="disulfide bond" evidence="2">
    <location>
        <begin position="287"/>
        <end position="314"/>
    </location>
</feature>
<gene>
    <name evidence="6" type="primary">LOC111603753</name>
</gene>
<dbReference type="RefSeq" id="XP_030080424.1">
    <property type="nucleotide sequence ID" value="XM_030224564.1"/>
</dbReference>
<evidence type="ECO:0000256" key="1">
    <source>
        <dbReference type="ARBA" id="ARBA00023157"/>
    </source>
</evidence>
<evidence type="ECO:0000256" key="3">
    <source>
        <dbReference type="SAM" id="MobiDB-lite"/>
    </source>
</evidence>
<dbReference type="SUPFAM" id="SSF49854">
    <property type="entry name" value="Spermadhesin, CUB domain"/>
    <property type="match status" value="1"/>
</dbReference>
<sequence>MQQIIYAVLDSWKLVTKAEARAGCTLNVEQRNTTQRNGAHAHAQMRNAVKGAKPLALALALHMAWLIIKVLRLPRPDMCNKIVSLLRCATKKKVIVFAGPAGCCKAAAATATVFTTCNLLLLLVSIFTLWLNVQLCQAAPTLEAVTPANESAWPPMHHYDIWSADLKAQATDQQLQMELELIDDRDEAEHAEREELLLQQTYNLGNNLAASDDWNDDNTSEHIKSNGNRYSKVIHLFAVPVNGECLSNDGRRLGNCLNAYECRQKGGQAKGDCAMSFGVCCVFVATCNGTINSNLTYIVSPEFPSFMPSNFTGCQLKVKVMRHDVSQLRLDLYHFSLSQPNRRTGVCDGDIFNISGGPSGPLTLCGQNNGQHLYYDVGSRPLPRQSTLYGSLRPPSSGNISEVNDNSDLEQLIEININVSTRFLPTRLWEIRVTQIPFSQRAPAGCLQYHTGVEGIIQTFNYADNGRHLANQHYRICVRQESDMCSIIYQPCDEQSFRIGGGGSGGSFISTMNNAASSASTSSNAVQTQMSSTAATTATRTTTPTRAATTTIKPNLEQIINNLVNCTSTEAPMSSNPGTTAAAGAVASGGSSTAAMTTAMPLRSSIMPAMGESTAATETPSSSASPANDDAEGSGWNEDDNFFFFSKGDDVSNDVTTSQPGVSRRPRPVGDETSSGGFDLLGFLRNALDLRLRHLQERRRRQSRQFFSTCTDRITMPCIIEDFIGTGYGPLPGCEPVHCGAQFCSSGVWPCRIESTVTPFYIGVHFGDGSAAGKGSAEDNIGACLRYSQVRCI</sequence>
<dbReference type="Proteomes" id="UP000504633">
    <property type="component" value="Unplaced"/>
</dbReference>
<protein>
    <submittedName>
        <fullName evidence="6">Uncharacterized protein LOC111603753</fullName>
    </submittedName>
</protein>
<keyword evidence="5" id="KW-1185">Reference proteome</keyword>
<dbReference type="PROSITE" id="PS01180">
    <property type="entry name" value="CUB"/>
    <property type="match status" value="1"/>
</dbReference>
<keyword evidence="1 2" id="KW-1015">Disulfide bond</keyword>
<feature type="region of interest" description="Disordered" evidence="3">
    <location>
        <begin position="611"/>
        <end position="633"/>
    </location>
</feature>
<dbReference type="GeneID" id="111603753"/>
<dbReference type="KEGG" id="dhe:111603753"/>
<organism evidence="5 6">
    <name type="scientific">Drosophila hydei</name>
    <name type="common">Fruit fly</name>
    <dbReference type="NCBI Taxonomy" id="7224"/>
    <lineage>
        <taxon>Eukaryota</taxon>
        <taxon>Metazoa</taxon>
        <taxon>Ecdysozoa</taxon>
        <taxon>Arthropoda</taxon>
        <taxon>Hexapoda</taxon>
        <taxon>Insecta</taxon>
        <taxon>Pterygota</taxon>
        <taxon>Neoptera</taxon>
        <taxon>Endopterygota</taxon>
        <taxon>Diptera</taxon>
        <taxon>Brachycera</taxon>
        <taxon>Muscomorpha</taxon>
        <taxon>Ephydroidea</taxon>
        <taxon>Drosophilidae</taxon>
        <taxon>Drosophila</taxon>
    </lineage>
</organism>
<dbReference type="OrthoDB" id="6344756at2759"/>
<evidence type="ECO:0000313" key="6">
    <source>
        <dbReference type="RefSeq" id="XP_030080424.1"/>
    </source>
</evidence>
<feature type="compositionally biased region" description="Low complexity" evidence="3">
    <location>
        <begin position="612"/>
        <end position="627"/>
    </location>
</feature>
<dbReference type="OMA" id="NKHTINW"/>